<organism evidence="1 2">
    <name type="scientific">Flavobacterium aquariorum</name>
    <dbReference type="NCBI Taxonomy" id="2217670"/>
    <lineage>
        <taxon>Bacteria</taxon>
        <taxon>Pseudomonadati</taxon>
        <taxon>Bacteroidota</taxon>
        <taxon>Flavobacteriia</taxon>
        <taxon>Flavobacteriales</taxon>
        <taxon>Flavobacteriaceae</taxon>
        <taxon>Flavobacterium</taxon>
    </lineage>
</organism>
<reference evidence="1 2" key="1">
    <citation type="submission" date="2018-06" db="EMBL/GenBank/DDBJ databases">
        <title>Flavobacterium sp IMCC34762, genome.</title>
        <authorList>
            <person name="Joung Y."/>
            <person name="Cho J."/>
            <person name="Song J."/>
        </authorList>
    </citation>
    <scope>NUCLEOTIDE SEQUENCE [LARGE SCALE GENOMIC DNA]</scope>
    <source>
        <strain evidence="1 2">IMCC34762</strain>
    </source>
</reference>
<proteinExistence type="predicted"/>
<accession>A0A2W7TTE3</accession>
<dbReference type="AlphaFoldDB" id="A0A2W7TTE3"/>
<gene>
    <name evidence="1" type="ORF">DOS84_10600</name>
</gene>
<evidence type="ECO:0000313" key="2">
    <source>
        <dbReference type="Proteomes" id="UP000249177"/>
    </source>
</evidence>
<evidence type="ECO:0000313" key="1">
    <source>
        <dbReference type="EMBL" id="PZX93308.1"/>
    </source>
</evidence>
<dbReference type="Proteomes" id="UP000249177">
    <property type="component" value="Unassembled WGS sequence"/>
</dbReference>
<comment type="caution">
    <text evidence="1">The sequence shown here is derived from an EMBL/GenBank/DDBJ whole genome shotgun (WGS) entry which is preliminary data.</text>
</comment>
<dbReference type="EMBL" id="QKXH01000006">
    <property type="protein sequence ID" value="PZX93308.1"/>
    <property type="molecule type" value="Genomic_DNA"/>
</dbReference>
<sequence>MNSNCPIQTVFNMLLKAPDTIDTLDTISFYKIIKFKLRNNTHFAVKGKLNMKKFCHKYLQNMGQVNTLHIQNKIQMGCCLILQLFYTKIRYVLTHRPCNIVQLKKLLTQFKLLAKNNI</sequence>
<keyword evidence="2" id="KW-1185">Reference proteome</keyword>
<name>A0A2W7TTE3_9FLAO</name>
<protein>
    <submittedName>
        <fullName evidence="1">Uncharacterized protein</fullName>
    </submittedName>
</protein>